<comment type="caution">
    <text evidence="2">The sequence shown here is derived from an EMBL/GenBank/DDBJ whole genome shotgun (WGS) entry which is preliminary data.</text>
</comment>
<feature type="compositionally biased region" description="Pro residues" evidence="1">
    <location>
        <begin position="95"/>
        <end position="104"/>
    </location>
</feature>
<feature type="region of interest" description="Disordered" evidence="1">
    <location>
        <begin position="61"/>
        <end position="104"/>
    </location>
</feature>
<organism evidence="2 3">
    <name type="scientific">Rhizobium rhizogenes</name>
    <name type="common">Agrobacterium rhizogenes</name>
    <dbReference type="NCBI Taxonomy" id="359"/>
    <lineage>
        <taxon>Bacteria</taxon>
        <taxon>Pseudomonadati</taxon>
        <taxon>Pseudomonadota</taxon>
        <taxon>Alphaproteobacteria</taxon>
        <taxon>Hyphomicrobiales</taxon>
        <taxon>Rhizobiaceae</taxon>
        <taxon>Rhizobium/Agrobacterium group</taxon>
        <taxon>Rhizobium</taxon>
    </lineage>
</organism>
<dbReference type="EMBL" id="QDFR01000012">
    <property type="protein sequence ID" value="PVE50279.1"/>
    <property type="molecule type" value="Genomic_DNA"/>
</dbReference>
<dbReference type="Proteomes" id="UP000244335">
    <property type="component" value="Unassembled WGS sequence"/>
</dbReference>
<evidence type="ECO:0000256" key="1">
    <source>
        <dbReference type="SAM" id="MobiDB-lite"/>
    </source>
</evidence>
<name>A0AA92BZD6_RHIRH</name>
<evidence type="ECO:0000313" key="3">
    <source>
        <dbReference type="Proteomes" id="UP000244335"/>
    </source>
</evidence>
<dbReference type="AlphaFoldDB" id="A0AA92BZD6"/>
<evidence type="ECO:0000313" key="2">
    <source>
        <dbReference type="EMBL" id="PVE50279.1"/>
    </source>
</evidence>
<accession>A0AA92BZD6</accession>
<protein>
    <submittedName>
        <fullName evidence="2">Uncharacterized protein</fullName>
    </submittedName>
</protein>
<reference evidence="2 3" key="1">
    <citation type="submission" date="2018-04" db="EMBL/GenBank/DDBJ databases">
        <authorList>
            <person name="Hagen T."/>
        </authorList>
    </citation>
    <scope>NUCLEOTIDE SEQUENCE [LARGE SCALE GENOMIC DNA]</scope>
    <source>
        <strain evidence="2 3">TPD7009</strain>
    </source>
</reference>
<gene>
    <name evidence="2" type="ORF">DC430_21825</name>
</gene>
<sequence length="104" mass="11217">MHLWQWRRVLGADLVAAEARARVVLELAPVQAVLGRVQVPVPVPGLAVRLAVAPALVRPVLAPPQRPARRHPAQATRAAPIPRRRTVTPTTPTARPAPPAARVR</sequence>
<proteinExistence type="predicted"/>
<feature type="compositionally biased region" description="Low complexity" evidence="1">
    <location>
        <begin position="73"/>
        <end position="94"/>
    </location>
</feature>